<proteinExistence type="predicted"/>
<name>A0ABN2JHC7_9MICO</name>
<gene>
    <name evidence="3" type="ORF">GCM10009809_23730</name>
</gene>
<comment type="caution">
    <text evidence="3">The sequence shown here is derived from an EMBL/GenBank/DDBJ whole genome shotgun (WGS) entry which is preliminary data.</text>
</comment>
<dbReference type="RefSeq" id="WP_344248658.1">
    <property type="nucleotide sequence ID" value="NZ_BAAAPM010000004.1"/>
</dbReference>
<reference evidence="3 4" key="1">
    <citation type="journal article" date="2019" name="Int. J. Syst. Evol. Microbiol.">
        <title>The Global Catalogue of Microorganisms (GCM) 10K type strain sequencing project: providing services to taxonomists for standard genome sequencing and annotation.</title>
        <authorList>
            <consortium name="The Broad Institute Genomics Platform"/>
            <consortium name="The Broad Institute Genome Sequencing Center for Infectious Disease"/>
            <person name="Wu L."/>
            <person name="Ma J."/>
        </authorList>
    </citation>
    <scope>NUCLEOTIDE SEQUENCE [LARGE SCALE GENOMIC DNA]</scope>
    <source>
        <strain evidence="3 4">JCM 15589</strain>
    </source>
</reference>
<evidence type="ECO:0000256" key="2">
    <source>
        <dbReference type="SAM" id="Phobius"/>
    </source>
</evidence>
<keyword evidence="2" id="KW-1133">Transmembrane helix</keyword>
<organism evidence="3 4">
    <name type="scientific">Isoptericola hypogeus</name>
    <dbReference type="NCBI Taxonomy" id="300179"/>
    <lineage>
        <taxon>Bacteria</taxon>
        <taxon>Bacillati</taxon>
        <taxon>Actinomycetota</taxon>
        <taxon>Actinomycetes</taxon>
        <taxon>Micrococcales</taxon>
        <taxon>Promicromonosporaceae</taxon>
        <taxon>Isoptericola</taxon>
    </lineage>
</organism>
<keyword evidence="4" id="KW-1185">Reference proteome</keyword>
<keyword evidence="2" id="KW-0812">Transmembrane</keyword>
<accession>A0ABN2JHC7</accession>
<dbReference type="EMBL" id="BAAAPM010000004">
    <property type="protein sequence ID" value="GAA1727268.1"/>
    <property type="molecule type" value="Genomic_DNA"/>
</dbReference>
<evidence type="ECO:0000313" key="4">
    <source>
        <dbReference type="Proteomes" id="UP001501138"/>
    </source>
</evidence>
<feature type="transmembrane region" description="Helical" evidence="2">
    <location>
        <begin position="69"/>
        <end position="95"/>
    </location>
</feature>
<keyword evidence="2" id="KW-0472">Membrane</keyword>
<evidence type="ECO:0000256" key="1">
    <source>
        <dbReference type="SAM" id="MobiDB-lite"/>
    </source>
</evidence>
<protein>
    <submittedName>
        <fullName evidence="3">Uncharacterized protein</fullName>
    </submittedName>
</protein>
<evidence type="ECO:0000313" key="3">
    <source>
        <dbReference type="EMBL" id="GAA1727268.1"/>
    </source>
</evidence>
<feature type="transmembrane region" description="Helical" evidence="2">
    <location>
        <begin position="37"/>
        <end position="57"/>
    </location>
</feature>
<dbReference type="Proteomes" id="UP001501138">
    <property type="component" value="Unassembled WGS sequence"/>
</dbReference>
<feature type="region of interest" description="Disordered" evidence="1">
    <location>
        <begin position="1"/>
        <end position="29"/>
    </location>
</feature>
<sequence length="114" mass="11933">MTDDARAPQEGAPAAPETGPRRPTPYELADTRSGKRLGYGFAGLVVGIVLVVIGLAMPAENEYGEESAWLGFLIGGGFVGVLGAASFGMGMYYLGTRVDALYERMVAGDDGERS</sequence>